<evidence type="ECO:0000313" key="3">
    <source>
        <dbReference type="Proteomes" id="UP000251692"/>
    </source>
</evidence>
<dbReference type="Pfam" id="PF07883">
    <property type="entry name" value="Cupin_2"/>
    <property type="match status" value="1"/>
</dbReference>
<dbReference type="SUPFAM" id="SSF51182">
    <property type="entry name" value="RmlC-like cupins"/>
    <property type="match status" value="1"/>
</dbReference>
<dbReference type="PANTHER" id="PTHR36114">
    <property type="entry name" value="16.7 KDA PROTEIN IN WHIE LOCUS"/>
    <property type="match status" value="1"/>
</dbReference>
<dbReference type="Proteomes" id="UP000251692">
    <property type="component" value="Unassembled WGS sequence"/>
</dbReference>
<name>A0A364REI0_9BACT</name>
<dbReference type="RefSeq" id="WP_112306247.1">
    <property type="nucleotide sequence ID" value="NZ_QMDV01000003.1"/>
</dbReference>
<dbReference type="OrthoDB" id="9794183at2"/>
<dbReference type="InterPro" id="IPR013096">
    <property type="entry name" value="Cupin_2"/>
</dbReference>
<dbReference type="EMBL" id="QMDV01000003">
    <property type="protein sequence ID" value="RAU82655.1"/>
    <property type="molecule type" value="Genomic_DNA"/>
</dbReference>
<accession>A0A364REI0</accession>
<gene>
    <name evidence="2" type="ORF">DP923_10965</name>
</gene>
<dbReference type="PANTHER" id="PTHR36114:SF1">
    <property type="entry name" value="16.7 KDA PROTEIN IN WHIE LOCUS"/>
    <property type="match status" value="1"/>
</dbReference>
<evidence type="ECO:0000259" key="1">
    <source>
        <dbReference type="Pfam" id="PF07883"/>
    </source>
</evidence>
<keyword evidence="3" id="KW-1185">Reference proteome</keyword>
<dbReference type="Gene3D" id="2.60.120.10">
    <property type="entry name" value="Jelly Rolls"/>
    <property type="match status" value="1"/>
</dbReference>
<dbReference type="InterPro" id="IPR014710">
    <property type="entry name" value="RmlC-like_jellyroll"/>
</dbReference>
<organism evidence="2 3">
    <name type="scientific">Pontibacter arcticus</name>
    <dbReference type="NCBI Taxonomy" id="2080288"/>
    <lineage>
        <taxon>Bacteria</taxon>
        <taxon>Pseudomonadati</taxon>
        <taxon>Bacteroidota</taxon>
        <taxon>Cytophagia</taxon>
        <taxon>Cytophagales</taxon>
        <taxon>Hymenobacteraceae</taxon>
        <taxon>Pontibacter</taxon>
    </lineage>
</organism>
<protein>
    <submittedName>
        <fullName evidence="2">Cupin domain-containing protein</fullName>
    </submittedName>
</protein>
<sequence>MKDNTIEKVKLEEKFGLINDHWNPRIVGELNGQQVKLAKFLGPFEWHHHEHEDEFFLVVKGSFKMELRDKTITLNPGEFLIVPRGVEHRPVADQEAEVLMFEPATTINTGNLPQSERTRTNLETL</sequence>
<reference evidence="2 3" key="1">
    <citation type="submission" date="2018-06" db="EMBL/GenBank/DDBJ databases">
        <authorList>
            <person name="Liu Z.-W."/>
        </authorList>
    </citation>
    <scope>NUCLEOTIDE SEQUENCE [LARGE SCALE GENOMIC DNA]</scope>
    <source>
        <strain evidence="2 3">2b14</strain>
    </source>
</reference>
<feature type="domain" description="Cupin type-2" evidence="1">
    <location>
        <begin position="44"/>
        <end position="100"/>
    </location>
</feature>
<comment type="caution">
    <text evidence="2">The sequence shown here is derived from an EMBL/GenBank/DDBJ whole genome shotgun (WGS) entry which is preliminary data.</text>
</comment>
<dbReference type="InterPro" id="IPR052044">
    <property type="entry name" value="PKS_Associated_Protein"/>
</dbReference>
<proteinExistence type="predicted"/>
<dbReference type="AlphaFoldDB" id="A0A364REI0"/>
<evidence type="ECO:0000313" key="2">
    <source>
        <dbReference type="EMBL" id="RAU82655.1"/>
    </source>
</evidence>
<dbReference type="CDD" id="cd02226">
    <property type="entry name" value="cupin_YdbB-like"/>
    <property type="match status" value="1"/>
</dbReference>
<reference evidence="2 3" key="2">
    <citation type="submission" date="2018-07" db="EMBL/GenBank/DDBJ databases">
        <title>Pontibacter sp. 2b14 genomic sequence and assembly.</title>
        <authorList>
            <person name="Du Z.-J."/>
        </authorList>
    </citation>
    <scope>NUCLEOTIDE SEQUENCE [LARGE SCALE GENOMIC DNA]</scope>
    <source>
        <strain evidence="2 3">2b14</strain>
    </source>
</reference>
<dbReference type="InterPro" id="IPR011051">
    <property type="entry name" value="RmlC_Cupin_sf"/>
</dbReference>